<dbReference type="HOGENOM" id="CLU_844914_0_0_1"/>
<feature type="region of interest" description="Disordered" evidence="1">
    <location>
        <begin position="176"/>
        <end position="212"/>
    </location>
</feature>
<sequence length="317" mass="35275">MHTSVVTLRPGNIVEIAKDVLRPSGWNCEWNVSSPQKPSPCKITLSSWDGYLKHLLQHSQQQSRGTTFSCRLPRCNIPAGLPINSYDELVTHFQHSHLNRVHLYCPVKDCSSPSVSRPSLLEGHFLDCHPELVNQSITLPSNILLPSWRPYFPLSGDPPPLPTEVVPGSILVPAVEGTGPGQPRPRTPHLSDQRSEIMTLGSPKKRPRLSRSDNEGVIRENTLLTFDDLPNQLDAQGDYIRNINMDCIIRNQDPSLDVARPQPPLDPDVFVHKTPKISIHYASFAEKMEREGFKRTQQQSGSSNVAGPSSIISRSAN</sequence>
<dbReference type="Proteomes" id="UP000053424">
    <property type="component" value="Unassembled WGS sequence"/>
</dbReference>
<organism evidence="2 3">
    <name type="scientific">Hebeloma cylindrosporum</name>
    <dbReference type="NCBI Taxonomy" id="76867"/>
    <lineage>
        <taxon>Eukaryota</taxon>
        <taxon>Fungi</taxon>
        <taxon>Dikarya</taxon>
        <taxon>Basidiomycota</taxon>
        <taxon>Agaricomycotina</taxon>
        <taxon>Agaricomycetes</taxon>
        <taxon>Agaricomycetidae</taxon>
        <taxon>Agaricales</taxon>
        <taxon>Agaricineae</taxon>
        <taxon>Hymenogastraceae</taxon>
        <taxon>Hebeloma</taxon>
    </lineage>
</organism>
<reference evidence="2 3" key="1">
    <citation type="submission" date="2014-04" db="EMBL/GenBank/DDBJ databases">
        <authorList>
            <consortium name="DOE Joint Genome Institute"/>
            <person name="Kuo A."/>
            <person name="Gay G."/>
            <person name="Dore J."/>
            <person name="Kohler A."/>
            <person name="Nagy L.G."/>
            <person name="Floudas D."/>
            <person name="Copeland A."/>
            <person name="Barry K.W."/>
            <person name="Cichocki N."/>
            <person name="Veneault-Fourrey C."/>
            <person name="LaButti K."/>
            <person name="Lindquist E.A."/>
            <person name="Lipzen A."/>
            <person name="Lundell T."/>
            <person name="Morin E."/>
            <person name="Murat C."/>
            <person name="Sun H."/>
            <person name="Tunlid A."/>
            <person name="Henrissat B."/>
            <person name="Grigoriev I.V."/>
            <person name="Hibbett D.S."/>
            <person name="Martin F."/>
            <person name="Nordberg H.P."/>
            <person name="Cantor M.N."/>
            <person name="Hua S.X."/>
        </authorList>
    </citation>
    <scope>NUCLEOTIDE SEQUENCE [LARGE SCALE GENOMIC DNA]</scope>
    <source>
        <strain evidence="3">h7</strain>
    </source>
</reference>
<evidence type="ECO:0008006" key="4">
    <source>
        <dbReference type="Google" id="ProtNLM"/>
    </source>
</evidence>
<dbReference type="EMBL" id="KN831773">
    <property type="protein sequence ID" value="KIM44860.1"/>
    <property type="molecule type" value="Genomic_DNA"/>
</dbReference>
<keyword evidence="3" id="KW-1185">Reference proteome</keyword>
<evidence type="ECO:0000313" key="3">
    <source>
        <dbReference type="Proteomes" id="UP000053424"/>
    </source>
</evidence>
<dbReference type="STRING" id="686832.A0A0C3C7L8"/>
<gene>
    <name evidence="2" type="ORF">M413DRAFT_442831</name>
</gene>
<dbReference type="AlphaFoldDB" id="A0A0C3C7L8"/>
<feature type="region of interest" description="Disordered" evidence="1">
    <location>
        <begin position="290"/>
        <end position="317"/>
    </location>
</feature>
<feature type="compositionally biased region" description="Polar residues" evidence="1">
    <location>
        <begin position="295"/>
        <end position="317"/>
    </location>
</feature>
<accession>A0A0C3C7L8</accession>
<proteinExistence type="predicted"/>
<name>A0A0C3C7L8_HEBCY</name>
<evidence type="ECO:0000256" key="1">
    <source>
        <dbReference type="SAM" id="MobiDB-lite"/>
    </source>
</evidence>
<dbReference type="OrthoDB" id="2576496at2759"/>
<evidence type="ECO:0000313" key="2">
    <source>
        <dbReference type="EMBL" id="KIM44860.1"/>
    </source>
</evidence>
<reference evidence="3" key="2">
    <citation type="submission" date="2015-01" db="EMBL/GenBank/DDBJ databases">
        <title>Evolutionary Origins and Diversification of the Mycorrhizal Mutualists.</title>
        <authorList>
            <consortium name="DOE Joint Genome Institute"/>
            <consortium name="Mycorrhizal Genomics Consortium"/>
            <person name="Kohler A."/>
            <person name="Kuo A."/>
            <person name="Nagy L.G."/>
            <person name="Floudas D."/>
            <person name="Copeland A."/>
            <person name="Barry K.W."/>
            <person name="Cichocki N."/>
            <person name="Veneault-Fourrey C."/>
            <person name="LaButti K."/>
            <person name="Lindquist E.A."/>
            <person name="Lipzen A."/>
            <person name="Lundell T."/>
            <person name="Morin E."/>
            <person name="Murat C."/>
            <person name="Riley R."/>
            <person name="Ohm R."/>
            <person name="Sun H."/>
            <person name="Tunlid A."/>
            <person name="Henrissat B."/>
            <person name="Grigoriev I.V."/>
            <person name="Hibbett D.S."/>
            <person name="Martin F."/>
        </authorList>
    </citation>
    <scope>NUCLEOTIDE SEQUENCE [LARGE SCALE GENOMIC DNA]</scope>
    <source>
        <strain evidence="3">h7</strain>
    </source>
</reference>
<protein>
    <recommendedName>
        <fullName evidence="4">C2H2-type domain-containing protein</fullName>
    </recommendedName>
</protein>